<sequence length="205" mass="23321">MAAIKPLTTEAIALTEKKMDMALDDIIKMAKVAPKGKKQRRASNKSQTFPKGTAQDKTTKLRRFMDTRSSLRQGVLAQRRSSFQGNQFPMATEAARKAAAVPLRDRAFNRNRVPNWKPRPGVPIQRRAGNVGFGSKLLPQQQQQQQRRQQENAVAKQRPQTLDLLFANMKEQRMRAQPPRQNNAVQQRNRGQPRLPWGRGGRFGN</sequence>
<feature type="region of interest" description="Disordered" evidence="1">
    <location>
        <begin position="34"/>
        <end position="56"/>
    </location>
</feature>
<dbReference type="PANTHER" id="PTHR36048:SF1">
    <property type="entry name" value="RIBOSOME MATURATION FACTOR"/>
    <property type="match status" value="1"/>
</dbReference>
<name>A0AAW1WTG0_RUBAR</name>
<organism evidence="2 3">
    <name type="scientific">Rubus argutus</name>
    <name type="common">Southern blackberry</name>
    <dbReference type="NCBI Taxonomy" id="59490"/>
    <lineage>
        <taxon>Eukaryota</taxon>
        <taxon>Viridiplantae</taxon>
        <taxon>Streptophyta</taxon>
        <taxon>Embryophyta</taxon>
        <taxon>Tracheophyta</taxon>
        <taxon>Spermatophyta</taxon>
        <taxon>Magnoliopsida</taxon>
        <taxon>eudicotyledons</taxon>
        <taxon>Gunneridae</taxon>
        <taxon>Pentapetalae</taxon>
        <taxon>rosids</taxon>
        <taxon>fabids</taxon>
        <taxon>Rosales</taxon>
        <taxon>Rosaceae</taxon>
        <taxon>Rosoideae</taxon>
        <taxon>Rosoideae incertae sedis</taxon>
        <taxon>Rubus</taxon>
    </lineage>
</organism>
<protein>
    <recommendedName>
        <fullName evidence="4">UAP56-interacting factor</fullName>
    </recommendedName>
</protein>
<gene>
    <name evidence="2" type="ORF">M0R45_024175</name>
</gene>
<proteinExistence type="predicted"/>
<accession>A0AAW1WTG0</accession>
<dbReference type="Proteomes" id="UP001457282">
    <property type="component" value="Unassembled WGS sequence"/>
</dbReference>
<keyword evidence="3" id="KW-1185">Reference proteome</keyword>
<evidence type="ECO:0008006" key="4">
    <source>
        <dbReference type="Google" id="ProtNLM"/>
    </source>
</evidence>
<comment type="caution">
    <text evidence="2">The sequence shown here is derived from an EMBL/GenBank/DDBJ whole genome shotgun (WGS) entry which is preliminary data.</text>
</comment>
<feature type="compositionally biased region" description="Polar residues" evidence="1">
    <location>
        <begin position="179"/>
        <end position="190"/>
    </location>
</feature>
<evidence type="ECO:0000256" key="1">
    <source>
        <dbReference type="SAM" id="MobiDB-lite"/>
    </source>
</evidence>
<evidence type="ECO:0000313" key="2">
    <source>
        <dbReference type="EMBL" id="KAK9926969.1"/>
    </source>
</evidence>
<evidence type="ECO:0000313" key="3">
    <source>
        <dbReference type="Proteomes" id="UP001457282"/>
    </source>
</evidence>
<dbReference type="EMBL" id="JBEDUW010000005">
    <property type="protein sequence ID" value="KAK9926969.1"/>
    <property type="molecule type" value="Genomic_DNA"/>
</dbReference>
<feature type="compositionally biased region" description="Basic residues" evidence="1">
    <location>
        <begin position="34"/>
        <end position="43"/>
    </location>
</feature>
<dbReference type="PANTHER" id="PTHR36048">
    <property type="entry name" value="RIBOSOME MATURATION FACTOR"/>
    <property type="match status" value="1"/>
</dbReference>
<dbReference type="AlphaFoldDB" id="A0AAW1WTG0"/>
<feature type="region of interest" description="Disordered" evidence="1">
    <location>
        <begin position="173"/>
        <end position="205"/>
    </location>
</feature>
<reference evidence="2 3" key="1">
    <citation type="journal article" date="2023" name="G3 (Bethesda)">
        <title>A chromosome-length genome assembly and annotation of blackberry (Rubus argutus, cv. 'Hillquist').</title>
        <authorList>
            <person name="Bruna T."/>
            <person name="Aryal R."/>
            <person name="Dudchenko O."/>
            <person name="Sargent D.J."/>
            <person name="Mead D."/>
            <person name="Buti M."/>
            <person name="Cavallini A."/>
            <person name="Hytonen T."/>
            <person name="Andres J."/>
            <person name="Pham M."/>
            <person name="Weisz D."/>
            <person name="Mascagni F."/>
            <person name="Usai G."/>
            <person name="Natali L."/>
            <person name="Bassil N."/>
            <person name="Fernandez G.E."/>
            <person name="Lomsadze A."/>
            <person name="Armour M."/>
            <person name="Olukolu B."/>
            <person name="Poorten T."/>
            <person name="Britton C."/>
            <person name="Davik J."/>
            <person name="Ashrafi H."/>
            <person name="Aiden E.L."/>
            <person name="Borodovsky M."/>
            <person name="Worthington M."/>
        </authorList>
    </citation>
    <scope>NUCLEOTIDE SEQUENCE [LARGE SCALE GENOMIC DNA]</scope>
    <source>
        <strain evidence="2">PI 553951</strain>
    </source>
</reference>
<feature type="region of interest" description="Disordered" evidence="1">
    <location>
        <begin position="138"/>
        <end position="160"/>
    </location>
</feature>